<dbReference type="FunFam" id="1.20.5.700:FF:000002">
    <property type="entry name" value="Cytochrome b6-f complex iron-sulfur subunit"/>
    <property type="match status" value="1"/>
</dbReference>
<reference evidence="3" key="1">
    <citation type="journal article" date="2021" name="Front. Plant Sci.">
        <title>Chromosome-Scale Genome Assembly for Chinese Sour Jujube and Insights Into Its Genome Evolution and Domestication Signature.</title>
        <authorList>
            <person name="Shen L.-Y."/>
            <person name="Luo H."/>
            <person name="Wang X.-L."/>
            <person name="Wang X.-M."/>
            <person name="Qiu X.-J."/>
            <person name="Liu H."/>
            <person name="Zhou S.-S."/>
            <person name="Jia K.-H."/>
            <person name="Nie S."/>
            <person name="Bao Y.-T."/>
            <person name="Zhang R.-G."/>
            <person name="Yun Q.-Z."/>
            <person name="Chai Y.-H."/>
            <person name="Lu J.-Y."/>
            <person name="Li Y."/>
            <person name="Zhao S.-W."/>
            <person name="Mao J.-F."/>
            <person name="Jia S.-G."/>
            <person name="Mao Y.-M."/>
        </authorList>
    </citation>
    <scope>NUCLEOTIDE SEQUENCE</scope>
    <source>
        <strain evidence="3">AT0</strain>
        <tissue evidence="3">Leaf</tissue>
    </source>
</reference>
<protein>
    <recommendedName>
        <fullName evidence="2">Cytochrome b6-f complex iron-sulfur subunit-like transmembrane anchor domain-containing protein</fullName>
    </recommendedName>
</protein>
<evidence type="ECO:0000313" key="3">
    <source>
        <dbReference type="EMBL" id="KAH7521571.1"/>
    </source>
</evidence>
<dbReference type="Pfam" id="PF25471">
    <property type="entry name" value="TM_PetC"/>
    <property type="match status" value="1"/>
</dbReference>
<accession>A0A978V2I8</accession>
<dbReference type="EMBL" id="JAEACU010000007">
    <property type="protein sequence ID" value="KAH7521571.1"/>
    <property type="molecule type" value="Genomic_DNA"/>
</dbReference>
<dbReference type="Proteomes" id="UP000813462">
    <property type="component" value="Unassembled WGS sequence"/>
</dbReference>
<dbReference type="InterPro" id="IPR057415">
    <property type="entry name" value="TM_PetC"/>
</dbReference>
<comment type="subcellular location">
    <subcellularLocation>
        <location evidence="1">Membrane</location>
        <topology evidence="1">Single-pass membrane protein</topology>
    </subcellularLocation>
</comment>
<comment type="caution">
    <text evidence="3">The sequence shown here is derived from an EMBL/GenBank/DDBJ whole genome shotgun (WGS) entry which is preliminary data.</text>
</comment>
<sequence length="74" mass="7762">MASSSATLSPRIPLQATTAPMVDRVPDIGKTQLMNLILLGTISLPTAGMVVPYASFFVPPGIVGLQVHMDRGNV</sequence>
<evidence type="ECO:0000313" key="4">
    <source>
        <dbReference type="Proteomes" id="UP000813462"/>
    </source>
</evidence>
<evidence type="ECO:0000259" key="2">
    <source>
        <dbReference type="Pfam" id="PF25471"/>
    </source>
</evidence>
<organism evidence="3 4">
    <name type="scientific">Ziziphus jujuba var. spinosa</name>
    <dbReference type="NCBI Taxonomy" id="714518"/>
    <lineage>
        <taxon>Eukaryota</taxon>
        <taxon>Viridiplantae</taxon>
        <taxon>Streptophyta</taxon>
        <taxon>Embryophyta</taxon>
        <taxon>Tracheophyta</taxon>
        <taxon>Spermatophyta</taxon>
        <taxon>Magnoliopsida</taxon>
        <taxon>eudicotyledons</taxon>
        <taxon>Gunneridae</taxon>
        <taxon>Pentapetalae</taxon>
        <taxon>rosids</taxon>
        <taxon>fabids</taxon>
        <taxon>Rosales</taxon>
        <taxon>Rhamnaceae</taxon>
        <taxon>Paliureae</taxon>
        <taxon>Ziziphus</taxon>
    </lineage>
</organism>
<dbReference type="GO" id="GO:0016020">
    <property type="term" value="C:membrane"/>
    <property type="evidence" value="ECO:0007669"/>
    <property type="project" value="UniProtKB-SubCell"/>
</dbReference>
<feature type="domain" description="Cytochrome b6-f complex iron-sulfur subunit-like transmembrane anchor" evidence="2">
    <location>
        <begin position="23"/>
        <end position="64"/>
    </location>
</feature>
<name>A0A978V2I8_ZIZJJ</name>
<proteinExistence type="predicted"/>
<dbReference type="Gene3D" id="1.20.5.700">
    <property type="entry name" value="Single helix bin"/>
    <property type="match status" value="1"/>
</dbReference>
<dbReference type="SUPFAM" id="SSF81502">
    <property type="entry name" value="ISP transmembrane anchor"/>
    <property type="match status" value="1"/>
</dbReference>
<dbReference type="AlphaFoldDB" id="A0A978V2I8"/>
<gene>
    <name evidence="3" type="ORF">FEM48_Zijuj07G0047500</name>
</gene>
<evidence type="ECO:0000256" key="1">
    <source>
        <dbReference type="ARBA" id="ARBA00004167"/>
    </source>
</evidence>